<dbReference type="InterPro" id="IPR045874">
    <property type="entry name" value="LRK10/LRL21-25-like"/>
</dbReference>
<dbReference type="GO" id="GO:0005524">
    <property type="term" value="F:ATP binding"/>
    <property type="evidence" value="ECO:0007669"/>
    <property type="project" value="UniProtKB-UniRule"/>
</dbReference>
<dbReference type="GO" id="GO:0030247">
    <property type="term" value="F:polysaccharide binding"/>
    <property type="evidence" value="ECO:0007669"/>
    <property type="project" value="InterPro"/>
</dbReference>
<evidence type="ECO:0000256" key="12">
    <source>
        <dbReference type="PROSITE-ProRule" id="PRU10141"/>
    </source>
</evidence>
<evidence type="ECO:0000256" key="1">
    <source>
        <dbReference type="ARBA" id="ARBA00004479"/>
    </source>
</evidence>
<protein>
    <recommendedName>
        <fullName evidence="15">Protein kinase domain-containing protein</fullName>
    </recommendedName>
</protein>
<evidence type="ECO:0000256" key="7">
    <source>
        <dbReference type="ARBA" id="ARBA00022777"/>
    </source>
</evidence>
<dbReference type="SUPFAM" id="SSF56112">
    <property type="entry name" value="Protein kinase-like (PK-like)"/>
    <property type="match status" value="1"/>
</dbReference>
<evidence type="ECO:0000313" key="16">
    <source>
        <dbReference type="EMBL" id="WVY90705.1"/>
    </source>
</evidence>
<evidence type="ECO:0000256" key="8">
    <source>
        <dbReference type="ARBA" id="ARBA00022840"/>
    </source>
</evidence>
<feature type="domain" description="Protein kinase" evidence="15">
    <location>
        <begin position="448"/>
        <end position="723"/>
    </location>
</feature>
<gene>
    <name evidence="16" type="ORF">V8G54_036219</name>
</gene>
<organism evidence="16 17">
    <name type="scientific">Vigna mungo</name>
    <name type="common">Black gram</name>
    <name type="synonym">Phaseolus mungo</name>
    <dbReference type="NCBI Taxonomy" id="3915"/>
    <lineage>
        <taxon>Eukaryota</taxon>
        <taxon>Viridiplantae</taxon>
        <taxon>Streptophyta</taxon>
        <taxon>Embryophyta</taxon>
        <taxon>Tracheophyta</taxon>
        <taxon>Spermatophyta</taxon>
        <taxon>Magnoliopsida</taxon>
        <taxon>eudicotyledons</taxon>
        <taxon>Gunneridae</taxon>
        <taxon>Pentapetalae</taxon>
        <taxon>rosids</taxon>
        <taxon>fabids</taxon>
        <taxon>Fabales</taxon>
        <taxon>Fabaceae</taxon>
        <taxon>Papilionoideae</taxon>
        <taxon>50 kb inversion clade</taxon>
        <taxon>NPAAA clade</taxon>
        <taxon>indigoferoid/millettioid clade</taxon>
        <taxon>Phaseoleae</taxon>
        <taxon>Vigna</taxon>
    </lineage>
</organism>
<evidence type="ECO:0000256" key="9">
    <source>
        <dbReference type="ARBA" id="ARBA00022989"/>
    </source>
</evidence>
<dbReference type="Pfam" id="PF07714">
    <property type="entry name" value="PK_Tyr_Ser-Thr"/>
    <property type="match status" value="1"/>
</dbReference>
<evidence type="ECO:0000259" key="15">
    <source>
        <dbReference type="PROSITE" id="PS50011"/>
    </source>
</evidence>
<evidence type="ECO:0000256" key="5">
    <source>
        <dbReference type="ARBA" id="ARBA00022729"/>
    </source>
</evidence>
<keyword evidence="6 12" id="KW-0547">Nucleotide-binding</keyword>
<dbReference type="InterPro" id="IPR001245">
    <property type="entry name" value="Ser-Thr/Tyr_kinase_cat_dom"/>
</dbReference>
<keyword evidence="11" id="KW-0325">Glycoprotein</keyword>
<dbReference type="AlphaFoldDB" id="A0AAQ3MGM2"/>
<dbReference type="PROSITE" id="PS00108">
    <property type="entry name" value="PROTEIN_KINASE_ST"/>
    <property type="match status" value="1"/>
</dbReference>
<keyword evidence="5" id="KW-0732">Signal</keyword>
<dbReference type="PANTHER" id="PTHR27009">
    <property type="entry name" value="RUST RESISTANCE KINASE LR10-RELATED"/>
    <property type="match status" value="1"/>
</dbReference>
<dbReference type="EMBL" id="CP144690">
    <property type="protein sequence ID" value="WVY90705.1"/>
    <property type="molecule type" value="Genomic_DNA"/>
</dbReference>
<dbReference type="InterPro" id="IPR011009">
    <property type="entry name" value="Kinase-like_dom_sf"/>
</dbReference>
<evidence type="ECO:0000256" key="14">
    <source>
        <dbReference type="SAM" id="Phobius"/>
    </source>
</evidence>
<keyword evidence="8 12" id="KW-0067">ATP-binding</keyword>
<dbReference type="PROSITE" id="PS00107">
    <property type="entry name" value="PROTEIN_KINASE_ATP"/>
    <property type="match status" value="1"/>
</dbReference>
<dbReference type="PROSITE" id="PS50011">
    <property type="entry name" value="PROTEIN_KINASE_DOM"/>
    <property type="match status" value="1"/>
</dbReference>
<keyword evidence="9 14" id="KW-1133">Transmembrane helix</keyword>
<evidence type="ECO:0000256" key="2">
    <source>
        <dbReference type="ARBA" id="ARBA00022527"/>
    </source>
</evidence>
<dbReference type="GO" id="GO:0004674">
    <property type="term" value="F:protein serine/threonine kinase activity"/>
    <property type="evidence" value="ECO:0007669"/>
    <property type="project" value="UniProtKB-KW"/>
</dbReference>
<dbReference type="FunFam" id="3.30.200.20:FF:000178">
    <property type="entry name" value="serine/threonine-protein kinase PBS1-like"/>
    <property type="match status" value="1"/>
</dbReference>
<feature type="region of interest" description="Disordered" evidence="13">
    <location>
        <begin position="759"/>
        <end position="779"/>
    </location>
</feature>
<proteinExistence type="predicted"/>
<dbReference type="GO" id="GO:0016020">
    <property type="term" value="C:membrane"/>
    <property type="evidence" value="ECO:0007669"/>
    <property type="project" value="UniProtKB-SubCell"/>
</dbReference>
<dbReference type="InterPro" id="IPR025287">
    <property type="entry name" value="WAK_GUB"/>
</dbReference>
<keyword evidence="10 14" id="KW-0472">Membrane</keyword>
<comment type="subcellular location">
    <subcellularLocation>
        <location evidence="1">Membrane</location>
        <topology evidence="1">Single-pass type I membrane protein</topology>
    </subcellularLocation>
</comment>
<dbReference type="Gene3D" id="3.30.200.20">
    <property type="entry name" value="Phosphorylase Kinase, domain 1"/>
    <property type="match status" value="1"/>
</dbReference>
<evidence type="ECO:0000256" key="3">
    <source>
        <dbReference type="ARBA" id="ARBA00022679"/>
    </source>
</evidence>
<dbReference type="SMART" id="SM00220">
    <property type="entry name" value="S_TKc"/>
    <property type="match status" value="1"/>
</dbReference>
<evidence type="ECO:0000256" key="4">
    <source>
        <dbReference type="ARBA" id="ARBA00022692"/>
    </source>
</evidence>
<keyword evidence="4 14" id="KW-0812">Transmembrane</keyword>
<evidence type="ECO:0000256" key="13">
    <source>
        <dbReference type="SAM" id="MobiDB-lite"/>
    </source>
</evidence>
<feature type="transmembrane region" description="Helical" evidence="14">
    <location>
        <begin position="389"/>
        <end position="411"/>
    </location>
</feature>
<dbReference type="InterPro" id="IPR000719">
    <property type="entry name" value="Prot_kinase_dom"/>
</dbReference>
<keyword evidence="17" id="KW-1185">Reference proteome</keyword>
<keyword evidence="3" id="KW-0808">Transferase</keyword>
<dbReference type="InterPro" id="IPR017441">
    <property type="entry name" value="Protein_kinase_ATP_BS"/>
</dbReference>
<dbReference type="FunFam" id="1.10.510.10:FF:000590">
    <property type="entry name" value="PR5-like receptor kinase"/>
    <property type="match status" value="1"/>
</dbReference>
<dbReference type="InterPro" id="IPR008271">
    <property type="entry name" value="Ser/Thr_kinase_AS"/>
</dbReference>
<feature type="binding site" evidence="12">
    <location>
        <position position="476"/>
    </location>
    <ligand>
        <name>ATP</name>
        <dbReference type="ChEBI" id="CHEBI:30616"/>
    </ligand>
</feature>
<evidence type="ECO:0000256" key="6">
    <source>
        <dbReference type="ARBA" id="ARBA00022741"/>
    </source>
</evidence>
<sequence length="779" mass="88499">MEDVFCAYWLIILYTFDVHLLIKISINLWKDCCCPVEITGGGLKRGYLAADLCVAAYILVRGAPFNSKSEAIIGGRTVFSLSEFEGWKMKRHPPCPTSSCGQINISYPFRLKGDPGQCGDPRYELDCVNNATLLLTLLSAKYLVREIDYKGYKILLRDPGQDEDANCSFIPRYFLTHRSFWSPVGPDDFGSEPFTWEHWSTVGIGYLNCLNPVNDDPRYVKVDRSGCGGGGHVYAVSGFWNDVLVKDIKVGCDLMVATVWTPKQNVTYHKYDDYDSWDVEELEGISERNATYDDIQRKISEGFWLIDVEGGQSVCISMNPAEKSFVRTITVITLTTPPKSANLGKSFWAIFEGDIFVGIGSRITFSTKQLDHPVGLQYFDGGIFIGRQIISIFLAARYLFGVVLILVLFIYKWRRRHSSIYENIENFLLDSHLNPIRYEYNEIKKMTKGFRVKLGQGGFGAVYKGKLRSGLDVAVKMLTKSNDNGQDFMNEVATIGTIHHVNVVRLIGYCVHRKKRALVYEFMSNGSLDKYIFSKEESTHLSYEKIHEISLGIARGIAYLHQGCDMQILHFDIKPHNILLDDNFVPKVSDFGLAKLHATINGVVNMTTARGTLGYMAPELYYNNMGGVTYKADMYSFGMLLMEMTSKRRNSNPDAEHSSQNYFPFWIYDQFKTEKNIDMQDASSEEENILVKRMFLIALWCIQFNPSDRPSMKKVIEMLEGVIESLELPPKPSFYNIEAYEHDYIGSDVTEYTYSTSHHDESITSDSPKNIETGINKIT</sequence>
<accession>A0AAQ3MGM2</accession>
<dbReference type="Proteomes" id="UP001374535">
    <property type="component" value="Chromosome 11"/>
</dbReference>
<evidence type="ECO:0000256" key="11">
    <source>
        <dbReference type="ARBA" id="ARBA00023180"/>
    </source>
</evidence>
<dbReference type="Gene3D" id="1.10.510.10">
    <property type="entry name" value="Transferase(Phosphotransferase) domain 1"/>
    <property type="match status" value="1"/>
</dbReference>
<name>A0AAQ3MGM2_VIGMU</name>
<reference evidence="16 17" key="1">
    <citation type="journal article" date="2023" name="Life. Sci Alliance">
        <title>Evolutionary insights into 3D genome organization and epigenetic landscape of Vigna mungo.</title>
        <authorList>
            <person name="Junaid A."/>
            <person name="Singh B."/>
            <person name="Bhatia S."/>
        </authorList>
    </citation>
    <scope>NUCLEOTIDE SEQUENCE [LARGE SCALE GENOMIC DNA]</scope>
    <source>
        <strain evidence="16">Urdbean</strain>
    </source>
</reference>
<evidence type="ECO:0000256" key="10">
    <source>
        <dbReference type="ARBA" id="ARBA00023136"/>
    </source>
</evidence>
<dbReference type="Pfam" id="PF13947">
    <property type="entry name" value="GUB_WAK_bind"/>
    <property type="match status" value="1"/>
</dbReference>
<keyword evidence="7" id="KW-0418">Kinase</keyword>
<evidence type="ECO:0000313" key="17">
    <source>
        <dbReference type="Proteomes" id="UP001374535"/>
    </source>
</evidence>
<keyword evidence="2" id="KW-0723">Serine/threonine-protein kinase</keyword>